<gene>
    <name evidence="2" type="ORF">A5779_15515</name>
</gene>
<protein>
    <recommendedName>
        <fullName evidence="1">GAD-related domain-containing protein</fullName>
    </recommendedName>
</protein>
<sequence length="219" mass="25066">MTVRLELLNFISRWGEPIDPIEVPQSYFDEYGDQLPELMLDLWREIGFAGFGNGLLWVCDPHAWQPIVDTWLDGVELPDHYRGGQIPIFRTAYGEINCFKQGLGQKLTIKPALSKIALFRPGPVAGQKWIDMDISSFLRFPARQFLLHADPSDDGEDYQEDLFPRIVERLGRTTSDTIYTFEPSVQEGGDIRLEYAKTADATVELTRLRSLKAPRTRVF</sequence>
<dbReference type="Pfam" id="PF08887">
    <property type="entry name" value="GAD-like"/>
    <property type="match status" value="1"/>
</dbReference>
<dbReference type="OrthoDB" id="9016361at2"/>
<name>A0A1A0WFJ4_MYCPR</name>
<evidence type="ECO:0000313" key="2">
    <source>
        <dbReference type="EMBL" id="OBB97162.1"/>
    </source>
</evidence>
<dbReference type="RefSeq" id="WP_064878698.1">
    <property type="nucleotide sequence ID" value="NZ_LZSY01000020.1"/>
</dbReference>
<dbReference type="InterPro" id="IPR014983">
    <property type="entry name" value="GAD-rel"/>
</dbReference>
<dbReference type="Proteomes" id="UP000094008">
    <property type="component" value="Unassembled WGS sequence"/>
</dbReference>
<proteinExistence type="predicted"/>
<reference evidence="3" key="1">
    <citation type="submission" date="2016-06" db="EMBL/GenBank/DDBJ databases">
        <authorList>
            <person name="Sutton G."/>
            <person name="Brinkac L."/>
            <person name="Sanka R."/>
            <person name="Adams M."/>
            <person name="Lau E."/>
            <person name="Mehaffy C."/>
            <person name="Tameris M."/>
            <person name="Hatherill M."/>
            <person name="Hanekom W."/>
            <person name="Mahomed H."/>
            <person name="Mcshane H."/>
        </authorList>
    </citation>
    <scope>NUCLEOTIDE SEQUENCE [LARGE SCALE GENOMIC DNA]</scope>
    <source>
        <strain evidence="3">852002-10433_SCH5171157</strain>
    </source>
</reference>
<evidence type="ECO:0000313" key="3">
    <source>
        <dbReference type="Proteomes" id="UP000094008"/>
    </source>
</evidence>
<dbReference type="EMBL" id="LZSY01000020">
    <property type="protein sequence ID" value="OBB97162.1"/>
    <property type="molecule type" value="Genomic_DNA"/>
</dbReference>
<dbReference type="AlphaFoldDB" id="A0A1A0WFJ4"/>
<comment type="caution">
    <text evidence="2">The sequence shown here is derived from an EMBL/GenBank/DDBJ whole genome shotgun (WGS) entry which is preliminary data.</text>
</comment>
<accession>A0A1A0WFJ4</accession>
<evidence type="ECO:0000259" key="1">
    <source>
        <dbReference type="Pfam" id="PF08887"/>
    </source>
</evidence>
<organism evidence="2 3">
    <name type="scientific">Mycolicibacterium peregrinum</name>
    <name type="common">Mycobacterium peregrinum</name>
    <dbReference type="NCBI Taxonomy" id="43304"/>
    <lineage>
        <taxon>Bacteria</taxon>
        <taxon>Bacillati</taxon>
        <taxon>Actinomycetota</taxon>
        <taxon>Actinomycetes</taxon>
        <taxon>Mycobacteriales</taxon>
        <taxon>Mycobacteriaceae</taxon>
        <taxon>Mycolicibacterium</taxon>
    </lineage>
</organism>
<feature type="domain" description="GAD-related" evidence="1">
    <location>
        <begin position="9"/>
        <end position="110"/>
    </location>
</feature>